<gene>
    <name evidence="5" type="primary">LOC115478395</name>
</gene>
<evidence type="ECO:0000313" key="4">
    <source>
        <dbReference type="Proteomes" id="UP000515156"/>
    </source>
</evidence>
<organism evidence="4 5">
    <name type="scientific">Microcaecilia unicolor</name>
    <dbReference type="NCBI Taxonomy" id="1415580"/>
    <lineage>
        <taxon>Eukaryota</taxon>
        <taxon>Metazoa</taxon>
        <taxon>Chordata</taxon>
        <taxon>Craniata</taxon>
        <taxon>Vertebrata</taxon>
        <taxon>Euteleostomi</taxon>
        <taxon>Amphibia</taxon>
        <taxon>Gymnophiona</taxon>
        <taxon>Siphonopidae</taxon>
        <taxon>Microcaecilia</taxon>
    </lineage>
</organism>
<dbReference type="RefSeq" id="XP_030071553.1">
    <property type="nucleotide sequence ID" value="XM_030215693.1"/>
</dbReference>
<dbReference type="InterPro" id="IPR000210">
    <property type="entry name" value="BTB/POZ_dom"/>
</dbReference>
<dbReference type="InterPro" id="IPR006652">
    <property type="entry name" value="Kelch_1"/>
</dbReference>
<dbReference type="CDD" id="cd01165">
    <property type="entry name" value="BTB_POZ"/>
    <property type="match status" value="1"/>
</dbReference>
<evidence type="ECO:0000256" key="2">
    <source>
        <dbReference type="ARBA" id="ARBA00022737"/>
    </source>
</evidence>
<evidence type="ECO:0000259" key="3">
    <source>
        <dbReference type="PROSITE" id="PS50097"/>
    </source>
</evidence>
<dbReference type="GeneID" id="115478395"/>
<dbReference type="InterPro" id="IPR015915">
    <property type="entry name" value="Kelch-typ_b-propeller"/>
</dbReference>
<keyword evidence="1" id="KW-0880">Kelch repeat</keyword>
<reference evidence="5" key="1">
    <citation type="submission" date="2025-08" db="UniProtKB">
        <authorList>
            <consortium name="RefSeq"/>
        </authorList>
    </citation>
    <scope>IDENTIFICATION</scope>
</reference>
<accession>A0A6P7Z2K3</accession>
<dbReference type="Pfam" id="PF00651">
    <property type="entry name" value="BTB"/>
    <property type="match status" value="1"/>
</dbReference>
<dbReference type="Gene3D" id="3.30.710.10">
    <property type="entry name" value="Potassium Channel Kv1.1, Chain A"/>
    <property type="match status" value="1"/>
</dbReference>
<keyword evidence="2" id="KW-0677">Repeat</keyword>
<dbReference type="AlphaFoldDB" id="A0A6P7Z2K3"/>
<keyword evidence="4" id="KW-1185">Reference proteome</keyword>
<dbReference type="InterPro" id="IPR011333">
    <property type="entry name" value="SKP1/BTB/POZ_sf"/>
</dbReference>
<feature type="domain" description="BTB" evidence="3">
    <location>
        <begin position="99"/>
        <end position="166"/>
    </location>
</feature>
<evidence type="ECO:0000256" key="1">
    <source>
        <dbReference type="ARBA" id="ARBA00022441"/>
    </source>
</evidence>
<proteinExistence type="predicted"/>
<dbReference type="Proteomes" id="UP000515156">
    <property type="component" value="Chromosome 10"/>
</dbReference>
<name>A0A6P7Z2K3_9AMPH</name>
<dbReference type="KEGG" id="muo:115478395"/>
<dbReference type="InterPro" id="IPR052392">
    <property type="entry name" value="Kelch-BTB_domain-containing"/>
</dbReference>
<dbReference type="SUPFAM" id="SSF117281">
    <property type="entry name" value="Kelch motif"/>
    <property type="match status" value="1"/>
</dbReference>
<dbReference type="PANTHER" id="PTHR46375">
    <property type="entry name" value="KELCH REPEAT AND BTB DOMAIN-CONTAINING PROTEIN 13-RELATED"/>
    <property type="match status" value="1"/>
</dbReference>
<dbReference type="SMART" id="SM00225">
    <property type="entry name" value="BTB"/>
    <property type="match status" value="1"/>
</dbReference>
<sequence>MTLMGFPPLSHEEWGQTSVWPTNRPCKVHVYQTLAAAVSFLLQTLARFTVSILTRAALVLRKRVLFCDDVSVTRSGNKDNWLRNMQQRIYYSRESEDTSSVIVQTSICSFQVELKRLMEHSEYFRALSTSCMKETLESQILLDHIPSETFNSILEYIFKDKFHMNEEELLSSIETANYLVCQSYLEKCWDSLRSYLCPETCLMYLDFAKSIACEEMLAVVYQYLSDSVLELCTITRGLQEGERDRLVRQRVQGHQNLCILKKENLISGSPRELDPIRYLYRFDLEKKRFWSQGTKLPFIAEKWNFSTAVLWNYLFVIGGYKQKLKRGFEFRMAAFRYNPILDHWDTITPLLKRRRHFSLAVTQSNIFAIGGWYLDSLLAPDSSTCLYTAVECYDPWTDTWTFVSSLPLTDFSFSVSLSHDLPLCAVHSSYIYVLGSVQRTGEKLVLQYNIQTDTWQELLPTLTRADASIPGLYFLGGSDPLYLVGGNNQENVMASFSPGSRHWGEVRRMPKCSLAGQGTSLQNCYFMPAPELNSVLEIDLVTLQTQTLHPLPYPLSYEALFFLYFPPEGCKRERVGLH</sequence>
<dbReference type="SUPFAM" id="SSF54695">
    <property type="entry name" value="POZ domain"/>
    <property type="match status" value="1"/>
</dbReference>
<evidence type="ECO:0000313" key="5">
    <source>
        <dbReference type="RefSeq" id="XP_030071553.1"/>
    </source>
</evidence>
<dbReference type="InParanoid" id="A0A6P7Z2K3"/>
<dbReference type="Gene3D" id="2.120.10.80">
    <property type="entry name" value="Kelch-type beta propeller"/>
    <property type="match status" value="1"/>
</dbReference>
<dbReference type="Pfam" id="PF01344">
    <property type="entry name" value="Kelch_1"/>
    <property type="match status" value="1"/>
</dbReference>
<dbReference type="PROSITE" id="PS50097">
    <property type="entry name" value="BTB"/>
    <property type="match status" value="1"/>
</dbReference>
<dbReference type="OrthoDB" id="45365at2759"/>
<protein>
    <submittedName>
        <fullName evidence="5">Kelch-like protein 42</fullName>
    </submittedName>
</protein>
<dbReference type="PANTHER" id="PTHR46375:SF3">
    <property type="entry name" value="KELCH REPEAT AND BTB DOMAIN-CONTAINING PROTEIN 13"/>
    <property type="match status" value="1"/>
</dbReference>